<evidence type="ECO:0000313" key="1">
    <source>
        <dbReference type="EMBL" id="RAK29403.1"/>
    </source>
</evidence>
<dbReference type="Proteomes" id="UP000249341">
    <property type="component" value="Unassembled WGS sequence"/>
</dbReference>
<proteinExistence type="predicted"/>
<protein>
    <submittedName>
        <fullName evidence="1">Uncharacterized protein</fullName>
    </submittedName>
</protein>
<comment type="caution">
    <text evidence="1">The sequence shown here is derived from an EMBL/GenBank/DDBJ whole genome shotgun (WGS) entry which is preliminary data.</text>
</comment>
<dbReference type="EMBL" id="QLMJ01000018">
    <property type="protein sequence ID" value="RAK29403.1"/>
    <property type="molecule type" value="Genomic_DNA"/>
</dbReference>
<reference evidence="1 2" key="1">
    <citation type="submission" date="2018-06" db="EMBL/GenBank/DDBJ databases">
        <title>Genomic Encyclopedia of Type Strains, Phase III (KMG-III): the genomes of soil and plant-associated and newly described type strains.</title>
        <authorList>
            <person name="Whitman W."/>
        </authorList>
    </citation>
    <scope>NUCLEOTIDE SEQUENCE [LARGE SCALE GENOMIC DNA]</scope>
    <source>
        <strain evidence="1 2">CGMCC 4.7090</strain>
    </source>
</reference>
<dbReference type="InterPro" id="IPR011990">
    <property type="entry name" value="TPR-like_helical_dom_sf"/>
</dbReference>
<dbReference type="Gene3D" id="1.25.40.10">
    <property type="entry name" value="Tetratricopeptide repeat domain"/>
    <property type="match status" value="1"/>
</dbReference>
<sequence>MDAEGTWHNLKPIAVLEVSGPDQEPRSYTDTAFGGGWFVAKTTDEADEAEGKEPEPELAAHLPLTAADLSAIRWRLDGASLREVVDDRDALRALGERLDGPLADEADNIVKAGLLSVRAEVYRLLGELGMAAAASRLALAHAESAKDLQSIVIAQAELAHVLRLRGDFMEADRLFQRAVDADVPAAVRSVVHENAGRCCFDQGRQMEALDHFARAVRLGAPEDTDLVERIGVCLESVYIHVLRDGWGPFPRNGAEIESVLKKSAGPDAFNETTAEQATVTPR</sequence>
<evidence type="ECO:0000313" key="2">
    <source>
        <dbReference type="Proteomes" id="UP000249341"/>
    </source>
</evidence>
<organism evidence="1 2">
    <name type="scientific">Actinoplanes lutulentus</name>
    <dbReference type="NCBI Taxonomy" id="1287878"/>
    <lineage>
        <taxon>Bacteria</taxon>
        <taxon>Bacillati</taxon>
        <taxon>Actinomycetota</taxon>
        <taxon>Actinomycetes</taxon>
        <taxon>Micromonosporales</taxon>
        <taxon>Micromonosporaceae</taxon>
        <taxon>Actinoplanes</taxon>
    </lineage>
</organism>
<gene>
    <name evidence="1" type="ORF">B0I29_118195</name>
</gene>
<name>A0A327Z359_9ACTN</name>
<accession>A0A327Z359</accession>
<dbReference type="SUPFAM" id="SSF48452">
    <property type="entry name" value="TPR-like"/>
    <property type="match status" value="1"/>
</dbReference>
<dbReference type="AlphaFoldDB" id="A0A327Z359"/>
<keyword evidence="2" id="KW-1185">Reference proteome</keyword>